<proteinExistence type="inferred from homology"/>
<evidence type="ECO:0000256" key="1">
    <source>
        <dbReference type="ARBA" id="ARBA00004651"/>
    </source>
</evidence>
<dbReference type="Proteomes" id="UP000029431">
    <property type="component" value="Chromosome"/>
</dbReference>
<dbReference type="NCBIfam" id="TIGR00931">
    <property type="entry name" value="antiport_nhaC"/>
    <property type="match status" value="1"/>
</dbReference>
<sequence>MNKMKKEPTFIQSIMIFLMIIGALFFFIFLLKAEPHIPLLVTLVLAALLLAVFGFRWNQMEEAILKGIRSAIMPVIILSLIGILIAVWMMSGTVPTILYYGIKYISPEFFGISALFITVIISMFTGSSFTTVSTVGVALMGVAVTTGVNTMLAAGAIVCGACFGDKMSPLSDTTNFAPAVTGVSIFTHIQNMMYTTVPALIITAVFFAFAGQSESFDLTAIQGMQKALTDSFHIHWGALLPPLAVLYGSFRRKPIIPTLVFGIMAGLLAAWLFQGHSSVAEWFRVMQQGYKENIPNETVAAIVNRGGLQSMMSSTISLILIALSLGGLLQYCGVIQALFRKLVQPIRHRGSMVVAAGSSSIAVNLLTGEQYLSILLPGQMFKQEFNSRGIPAKTLSRTLEDCGTLINAVIPWGVSGTFFATTLHVPVIDFLPYAIFIWVSPLLTFAYALLPKLRDFTLYERQDKIMSQDSAIG</sequence>
<dbReference type="InterPro" id="IPR018461">
    <property type="entry name" value="Na/H_Antiport_NhaC-like_C"/>
</dbReference>
<feature type="transmembrane region" description="Helical" evidence="9">
    <location>
        <begin position="67"/>
        <end position="89"/>
    </location>
</feature>
<evidence type="ECO:0000256" key="2">
    <source>
        <dbReference type="ARBA" id="ARBA00022448"/>
    </source>
</evidence>
<evidence type="ECO:0000256" key="3">
    <source>
        <dbReference type="ARBA" id="ARBA00022449"/>
    </source>
</evidence>
<dbReference type="GO" id="GO:0015297">
    <property type="term" value="F:antiporter activity"/>
    <property type="evidence" value="ECO:0007669"/>
    <property type="project" value="UniProtKB-KW"/>
</dbReference>
<reference evidence="11 12" key="1">
    <citation type="journal article" date="2014" name="PLoS ONE">
        <title>How to Kill the Honey Bee Larva: Genomic Potential and Virulence Mechanisms of Paenibacillus larvae.</title>
        <authorList>
            <person name="Djukic M."/>
            <person name="Brzuszkiewicz E."/>
            <person name="Funfhaus A."/>
            <person name="Voss J."/>
            <person name="Gollnow K."/>
            <person name="Poppinga L."/>
            <person name="Liesegang H."/>
            <person name="Garcia-Gonzalez E."/>
            <person name="Genersch E."/>
            <person name="Daniel R."/>
        </authorList>
    </citation>
    <scope>NUCLEOTIDE SEQUENCE [LARGE SCALE GENOMIC DNA]</scope>
    <source>
        <strain evidence="11 12">DSM 25430</strain>
    </source>
</reference>
<comment type="similarity">
    <text evidence="8">Belongs to the NhaC Na(+)/H(+) (TC 2.A.35) antiporter family.</text>
</comment>
<evidence type="ECO:0000256" key="6">
    <source>
        <dbReference type="ARBA" id="ARBA00022989"/>
    </source>
</evidence>
<accession>V9W0D9</accession>
<name>V9W0D9_9BACL</name>
<keyword evidence="12" id="KW-1185">Reference proteome</keyword>
<keyword evidence="4" id="KW-1003">Cell membrane</keyword>
<keyword evidence="3" id="KW-0050">Antiport</keyword>
<keyword evidence="2" id="KW-0813">Transport</keyword>
<dbReference type="PANTHER" id="PTHR33451:SF6">
    <property type="entry name" value="NA(+)_H(+) ANTIPORTER NHAC"/>
    <property type="match status" value="1"/>
</dbReference>
<feature type="transmembrane region" description="Helical" evidence="9">
    <location>
        <begin position="255"/>
        <end position="273"/>
    </location>
</feature>
<evidence type="ECO:0000256" key="4">
    <source>
        <dbReference type="ARBA" id="ARBA00022475"/>
    </source>
</evidence>
<organism evidence="11 12">
    <name type="scientific">Paenibacillus larvae subsp. larvae DSM 25430</name>
    <dbReference type="NCBI Taxonomy" id="697284"/>
    <lineage>
        <taxon>Bacteria</taxon>
        <taxon>Bacillati</taxon>
        <taxon>Bacillota</taxon>
        <taxon>Bacilli</taxon>
        <taxon>Bacillales</taxon>
        <taxon>Paenibacillaceae</taxon>
        <taxon>Paenibacillus</taxon>
    </lineage>
</organism>
<protein>
    <submittedName>
        <fullName evidence="11">Na(+)/H(+) antiporter NhaC</fullName>
    </submittedName>
</protein>
<evidence type="ECO:0000313" key="12">
    <source>
        <dbReference type="Proteomes" id="UP000029431"/>
    </source>
</evidence>
<evidence type="ECO:0000256" key="9">
    <source>
        <dbReference type="SAM" id="Phobius"/>
    </source>
</evidence>
<feature type="transmembrane region" description="Helical" evidence="9">
    <location>
        <begin position="12"/>
        <end position="31"/>
    </location>
</feature>
<dbReference type="InterPro" id="IPR004770">
    <property type="entry name" value="Na/H_antiport_NhaC"/>
</dbReference>
<keyword evidence="5 9" id="KW-0812">Transmembrane</keyword>
<feature type="transmembrane region" description="Helical" evidence="9">
    <location>
        <begin position="37"/>
        <end position="55"/>
    </location>
</feature>
<dbReference type="GO" id="GO:0005886">
    <property type="term" value="C:plasma membrane"/>
    <property type="evidence" value="ECO:0007669"/>
    <property type="project" value="UniProtKB-SubCell"/>
</dbReference>
<dbReference type="Pfam" id="PF03553">
    <property type="entry name" value="Na_H_antiporter"/>
    <property type="match status" value="1"/>
</dbReference>
<keyword evidence="6 9" id="KW-1133">Transmembrane helix</keyword>
<dbReference type="InterPro" id="IPR052180">
    <property type="entry name" value="NhaC_Na-H+_Antiporter"/>
</dbReference>
<dbReference type="PATRIC" id="fig|697284.3.peg.521"/>
<dbReference type="eggNOG" id="COG1757">
    <property type="taxonomic scope" value="Bacteria"/>
</dbReference>
<feature type="transmembrane region" description="Helical" evidence="9">
    <location>
        <begin position="109"/>
        <end position="142"/>
    </location>
</feature>
<evidence type="ECO:0000256" key="7">
    <source>
        <dbReference type="ARBA" id="ARBA00023136"/>
    </source>
</evidence>
<evidence type="ECO:0000256" key="5">
    <source>
        <dbReference type="ARBA" id="ARBA00022692"/>
    </source>
</evidence>
<evidence type="ECO:0000259" key="10">
    <source>
        <dbReference type="Pfam" id="PF03553"/>
    </source>
</evidence>
<feature type="transmembrane region" description="Helical" evidence="9">
    <location>
        <begin position="316"/>
        <end position="339"/>
    </location>
</feature>
<evidence type="ECO:0000256" key="8">
    <source>
        <dbReference type="ARBA" id="ARBA00038435"/>
    </source>
</evidence>
<dbReference type="KEGG" id="plv:ERIC2_c05450"/>
<feature type="domain" description="Na+/H+ antiporter NhaC-like C-terminal" evidence="10">
    <location>
        <begin position="160"/>
        <end position="449"/>
    </location>
</feature>
<dbReference type="PANTHER" id="PTHR33451">
    <property type="entry name" value="MALATE-2H(+)/NA(+)-LACTATE ANTIPORTER"/>
    <property type="match status" value="1"/>
</dbReference>
<feature type="transmembrane region" description="Helical" evidence="9">
    <location>
        <begin position="192"/>
        <end position="211"/>
    </location>
</feature>
<dbReference type="HOGENOM" id="CLU_033405_1_0_9"/>
<gene>
    <name evidence="11" type="primary">nhaC2</name>
    <name evidence="11" type="ORF">ERIC2_c05450</name>
</gene>
<dbReference type="EMBL" id="CP003355">
    <property type="protein sequence ID" value="AHD04391.1"/>
    <property type="molecule type" value="Genomic_DNA"/>
</dbReference>
<feature type="transmembrane region" description="Helical" evidence="9">
    <location>
        <begin position="430"/>
        <end position="450"/>
    </location>
</feature>
<feature type="transmembrane region" description="Helical" evidence="9">
    <location>
        <begin position="405"/>
        <end position="424"/>
    </location>
</feature>
<keyword evidence="7 9" id="KW-0472">Membrane</keyword>
<evidence type="ECO:0000313" key="11">
    <source>
        <dbReference type="EMBL" id="AHD04391.1"/>
    </source>
</evidence>
<comment type="subcellular location">
    <subcellularLocation>
        <location evidence="1">Cell membrane</location>
        <topology evidence="1">Multi-pass membrane protein</topology>
    </subcellularLocation>
</comment>
<dbReference type="AlphaFoldDB" id="V9W0D9"/>